<evidence type="ECO:0000313" key="3">
    <source>
        <dbReference type="Proteomes" id="UP001500340"/>
    </source>
</evidence>
<evidence type="ECO:0000259" key="1">
    <source>
        <dbReference type="PROSITE" id="PS51186"/>
    </source>
</evidence>
<dbReference type="PROSITE" id="PS51186">
    <property type="entry name" value="GNAT"/>
    <property type="match status" value="1"/>
</dbReference>
<dbReference type="SUPFAM" id="SSF55729">
    <property type="entry name" value="Acyl-CoA N-acyltransferases (Nat)"/>
    <property type="match status" value="1"/>
</dbReference>
<dbReference type="RefSeq" id="WP_343859574.1">
    <property type="nucleotide sequence ID" value="NZ_BAAACX010000007.1"/>
</dbReference>
<feature type="domain" description="N-acetyltransferase" evidence="1">
    <location>
        <begin position="1"/>
        <end position="113"/>
    </location>
</feature>
<dbReference type="Gene3D" id="3.40.630.30">
    <property type="match status" value="1"/>
</dbReference>
<gene>
    <name evidence="2" type="ORF">GCM10008933_15650</name>
</gene>
<keyword evidence="3" id="KW-1185">Reference proteome</keyword>
<evidence type="ECO:0000313" key="2">
    <source>
        <dbReference type="EMBL" id="GAA0385425.1"/>
    </source>
</evidence>
<name>A0ABP3HZK8_9BACL</name>
<reference evidence="3" key="1">
    <citation type="journal article" date="2019" name="Int. J. Syst. Evol. Microbiol.">
        <title>The Global Catalogue of Microorganisms (GCM) 10K type strain sequencing project: providing services to taxonomists for standard genome sequencing and annotation.</title>
        <authorList>
            <consortium name="The Broad Institute Genomics Platform"/>
            <consortium name="The Broad Institute Genome Sequencing Center for Infectious Disease"/>
            <person name="Wu L."/>
            <person name="Ma J."/>
        </authorList>
    </citation>
    <scope>NUCLEOTIDE SEQUENCE [LARGE SCALE GENOMIC DNA]</scope>
    <source>
        <strain evidence="3">JCM 12774</strain>
    </source>
</reference>
<dbReference type="Proteomes" id="UP001500340">
    <property type="component" value="Unassembled WGS sequence"/>
</dbReference>
<accession>A0ABP3HZK8</accession>
<protein>
    <recommendedName>
        <fullName evidence="1">N-acetyltransferase domain-containing protein</fullName>
    </recommendedName>
</protein>
<dbReference type="InterPro" id="IPR016181">
    <property type="entry name" value="Acyl_CoA_acyltransferase"/>
</dbReference>
<organism evidence="2 3">
    <name type="scientific">Paenibacillus motobuensis</name>
    <dbReference type="NCBI Taxonomy" id="295324"/>
    <lineage>
        <taxon>Bacteria</taxon>
        <taxon>Bacillati</taxon>
        <taxon>Bacillota</taxon>
        <taxon>Bacilli</taxon>
        <taxon>Bacillales</taxon>
        <taxon>Paenibacillaceae</taxon>
        <taxon>Paenibacillus</taxon>
    </lineage>
</organism>
<sequence length="113" mass="12875">MEVRQCLLNTNEIIVLAICNDQAAGFGCAQYYNSFCYPEPHGEITELFIIEEGRGKGWGSQIICFLEEKLLQIRVKEIKLLTGQDNVRAQKTYQKANYSLSDQVMYEKTVEGS</sequence>
<proteinExistence type="predicted"/>
<dbReference type="InterPro" id="IPR000182">
    <property type="entry name" value="GNAT_dom"/>
</dbReference>
<dbReference type="CDD" id="cd04301">
    <property type="entry name" value="NAT_SF"/>
    <property type="match status" value="1"/>
</dbReference>
<comment type="caution">
    <text evidence="2">The sequence shown here is derived from an EMBL/GenBank/DDBJ whole genome shotgun (WGS) entry which is preliminary data.</text>
</comment>
<dbReference type="Pfam" id="PF00583">
    <property type="entry name" value="Acetyltransf_1"/>
    <property type="match status" value="1"/>
</dbReference>
<dbReference type="EMBL" id="BAAACX010000007">
    <property type="protein sequence ID" value="GAA0385425.1"/>
    <property type="molecule type" value="Genomic_DNA"/>
</dbReference>